<gene>
    <name evidence="1" type="ORF">B0A49_01812</name>
</gene>
<name>A0A4U0XXA7_9PEZI</name>
<dbReference type="Proteomes" id="UP000308768">
    <property type="component" value="Unassembled WGS sequence"/>
</dbReference>
<reference evidence="1 2" key="1">
    <citation type="submission" date="2017-03" db="EMBL/GenBank/DDBJ databases">
        <title>Genomes of endolithic fungi from Antarctica.</title>
        <authorList>
            <person name="Coleine C."/>
            <person name="Masonjones S."/>
            <person name="Stajich J.E."/>
        </authorList>
    </citation>
    <scope>NUCLEOTIDE SEQUENCE [LARGE SCALE GENOMIC DNA]</scope>
    <source>
        <strain evidence="1 2">CCFEE 5187</strain>
    </source>
</reference>
<dbReference type="AlphaFoldDB" id="A0A4U0XXA7"/>
<organism evidence="1 2">
    <name type="scientific">Cryomyces minteri</name>
    <dbReference type="NCBI Taxonomy" id="331657"/>
    <lineage>
        <taxon>Eukaryota</taxon>
        <taxon>Fungi</taxon>
        <taxon>Dikarya</taxon>
        <taxon>Ascomycota</taxon>
        <taxon>Pezizomycotina</taxon>
        <taxon>Dothideomycetes</taxon>
        <taxon>Dothideomycetes incertae sedis</taxon>
        <taxon>Cryomyces</taxon>
    </lineage>
</organism>
<protein>
    <submittedName>
        <fullName evidence="1">Uncharacterized protein</fullName>
    </submittedName>
</protein>
<evidence type="ECO:0000313" key="2">
    <source>
        <dbReference type="Proteomes" id="UP000308768"/>
    </source>
</evidence>
<sequence>MDGVSCFCAANPTIAAPTPIPFPASFVAAALFVCDAAAALDVVVPLLLAAEDEALDDDAEPDAIVEPEVLLVFNGVAPAPTTVVPVPLALALPLAVLLPVAEPDVEETVEAQVAVVGRVTPWAAQSWLAKFMVSVRGDLGQPMEMAEDEAQVKLC</sequence>
<evidence type="ECO:0000313" key="1">
    <source>
        <dbReference type="EMBL" id="TKA80253.1"/>
    </source>
</evidence>
<comment type="caution">
    <text evidence="1">The sequence shown here is derived from an EMBL/GenBank/DDBJ whole genome shotgun (WGS) entry which is preliminary data.</text>
</comment>
<proteinExistence type="predicted"/>
<dbReference type="EMBL" id="NAJN01000064">
    <property type="protein sequence ID" value="TKA80253.1"/>
    <property type="molecule type" value="Genomic_DNA"/>
</dbReference>
<accession>A0A4U0XXA7</accession>
<keyword evidence="2" id="KW-1185">Reference proteome</keyword>